<accession>A0A168I5U5</accession>
<evidence type="ECO:0000313" key="2">
    <source>
        <dbReference type="Proteomes" id="UP000076967"/>
    </source>
</evidence>
<gene>
    <name evidence="1" type="ORF">PGLA_19510</name>
</gene>
<keyword evidence="2" id="KW-1185">Reference proteome</keyword>
<organism evidence="1 2">
    <name type="scientific">Paenibacillus glacialis</name>
    <dbReference type="NCBI Taxonomy" id="494026"/>
    <lineage>
        <taxon>Bacteria</taxon>
        <taxon>Bacillati</taxon>
        <taxon>Bacillota</taxon>
        <taxon>Bacilli</taxon>
        <taxon>Bacillales</taxon>
        <taxon>Paenibacillaceae</taxon>
        <taxon>Paenibacillus</taxon>
    </lineage>
</organism>
<dbReference type="STRING" id="494026.PGLA_19510"/>
<sequence length="79" mass="9022">MAATYTNAKNDLAKSAELKNVLQYFNRYEDYSRSINASLNSVYGDHLPESAFKILNVMRGRLDKKQRSAIVEVHNDRGN</sequence>
<dbReference type="AlphaFoldDB" id="A0A168I5U5"/>
<comment type="caution">
    <text evidence="1">The sequence shown here is derived from an EMBL/GenBank/DDBJ whole genome shotgun (WGS) entry which is preliminary data.</text>
</comment>
<protein>
    <submittedName>
        <fullName evidence="1">Uncharacterized protein</fullName>
    </submittedName>
</protein>
<dbReference type="RefSeq" id="WP_068536076.1">
    <property type="nucleotide sequence ID" value="NZ_LVJH01000045.1"/>
</dbReference>
<dbReference type="Proteomes" id="UP000076967">
    <property type="component" value="Unassembled WGS sequence"/>
</dbReference>
<evidence type="ECO:0000313" key="1">
    <source>
        <dbReference type="EMBL" id="OAB38901.1"/>
    </source>
</evidence>
<dbReference type="EMBL" id="LVJH01000045">
    <property type="protein sequence ID" value="OAB38901.1"/>
    <property type="molecule type" value="Genomic_DNA"/>
</dbReference>
<proteinExistence type="predicted"/>
<reference evidence="1 2" key="1">
    <citation type="submission" date="2016-03" db="EMBL/GenBank/DDBJ databases">
        <title>Draft genome sequence of Paenibacillus glacialis DSM 22343.</title>
        <authorList>
            <person name="Shin S.-K."/>
            <person name="Yi H."/>
        </authorList>
    </citation>
    <scope>NUCLEOTIDE SEQUENCE [LARGE SCALE GENOMIC DNA]</scope>
    <source>
        <strain evidence="1 2">DSM 22343</strain>
    </source>
</reference>
<name>A0A168I5U5_9BACL</name>